<sequence>MEKIYVLDTNVILHDPQSIFSFEDNQVIIPMIVLEEVDQQKKRQDSVGRNARVFSRYLDDLREKYSLSEGAQLDNGGILKTEITVPELNRLPSLFDETKADNFILETALKVEEETDKPVILVSKDINMRIKASIINSIEAENYETDAVDINELYSGIADIDLSSSEIDQFYNQEGLEVDGLDITQDLMANEVVNLEDKLGSSQSALGIYEAQREMIRPFIFSSRDVWGINARNREQRGAFELLLNDDIKLVTLVGKAGTGKTLLALASGLHKVLEENKYKRLIVTRPIMPMGKDIGYLPGDKREKLAPWMKPIFDNMEFLLGGRDKNAASALADLEERDLLEMEAITHIRGRSIPNQFMIVDEAQNLTPHEVKTIVTRVGENTKVILTGDPYQIDHPYLDSDSNGLTYLVERMKDKEITGHITLVKGERSELAELGASCL</sequence>
<name>A0A938XQ92_9FIRM</name>
<dbReference type="Gene3D" id="3.40.50.300">
    <property type="entry name" value="P-loop containing nucleotide triphosphate hydrolases"/>
    <property type="match status" value="1"/>
</dbReference>
<dbReference type="Gene3D" id="3.40.50.1010">
    <property type="entry name" value="5'-nuclease"/>
    <property type="match status" value="1"/>
</dbReference>
<evidence type="ECO:0000313" key="4">
    <source>
        <dbReference type="EMBL" id="MBM7555466.1"/>
    </source>
</evidence>
<keyword evidence="2" id="KW-0067">ATP-binding</keyword>
<dbReference type="Pfam" id="PF13638">
    <property type="entry name" value="PIN_4"/>
    <property type="match status" value="1"/>
</dbReference>
<dbReference type="InterPro" id="IPR051451">
    <property type="entry name" value="PhoH2-like"/>
</dbReference>
<dbReference type="Pfam" id="PF02562">
    <property type="entry name" value="PhoH"/>
    <property type="match status" value="1"/>
</dbReference>
<dbReference type="AlphaFoldDB" id="A0A938XQ92"/>
<feature type="domain" description="PIN" evidence="3">
    <location>
        <begin position="3"/>
        <end position="130"/>
    </location>
</feature>
<dbReference type="EMBL" id="JAFBDQ010000001">
    <property type="protein sequence ID" value="MBM7555466.1"/>
    <property type="molecule type" value="Genomic_DNA"/>
</dbReference>
<comment type="caution">
    <text evidence="4">The sequence shown here is derived from an EMBL/GenBank/DDBJ whole genome shotgun (WGS) entry which is preliminary data.</text>
</comment>
<evidence type="ECO:0000256" key="2">
    <source>
        <dbReference type="ARBA" id="ARBA00022840"/>
    </source>
</evidence>
<dbReference type="GO" id="GO:0005524">
    <property type="term" value="F:ATP binding"/>
    <property type="evidence" value="ECO:0007669"/>
    <property type="project" value="UniProtKB-KW"/>
</dbReference>
<keyword evidence="1" id="KW-0547">Nucleotide-binding</keyword>
<evidence type="ECO:0000313" key="5">
    <source>
        <dbReference type="Proteomes" id="UP000774000"/>
    </source>
</evidence>
<dbReference type="FunFam" id="3.40.50.300:FF:000013">
    <property type="entry name" value="PhoH family ATPase"/>
    <property type="match status" value="1"/>
</dbReference>
<organism evidence="4 5">
    <name type="scientific">Halanaerobacter jeridensis</name>
    <dbReference type="NCBI Taxonomy" id="706427"/>
    <lineage>
        <taxon>Bacteria</taxon>
        <taxon>Bacillati</taxon>
        <taxon>Bacillota</taxon>
        <taxon>Clostridia</taxon>
        <taxon>Halanaerobiales</taxon>
        <taxon>Halobacteroidaceae</taxon>
        <taxon>Halanaerobacter</taxon>
    </lineage>
</organism>
<dbReference type="PANTHER" id="PTHR30473:SF2">
    <property type="entry name" value="PIN DOMAIN-CONTAINING PROTEIN"/>
    <property type="match status" value="1"/>
</dbReference>
<evidence type="ECO:0000256" key="1">
    <source>
        <dbReference type="ARBA" id="ARBA00022741"/>
    </source>
</evidence>
<dbReference type="RefSeq" id="WP_204700175.1">
    <property type="nucleotide sequence ID" value="NZ_JAFBDQ010000001.1"/>
</dbReference>
<reference evidence="4" key="1">
    <citation type="submission" date="2021-01" db="EMBL/GenBank/DDBJ databases">
        <title>Genomic Encyclopedia of Type Strains, Phase IV (KMG-IV): sequencing the most valuable type-strain genomes for metagenomic binning, comparative biology and taxonomic classification.</title>
        <authorList>
            <person name="Goeker M."/>
        </authorList>
    </citation>
    <scope>NUCLEOTIDE SEQUENCE</scope>
    <source>
        <strain evidence="4">DSM 23230</strain>
    </source>
</reference>
<dbReference type="PANTHER" id="PTHR30473">
    <property type="entry name" value="PROTEIN PHOH"/>
    <property type="match status" value="1"/>
</dbReference>
<dbReference type="InterPro" id="IPR002716">
    <property type="entry name" value="PIN_dom"/>
</dbReference>
<proteinExistence type="predicted"/>
<dbReference type="CDD" id="cd09883">
    <property type="entry name" value="PIN_VapC_PhoHL-ATPase"/>
    <property type="match status" value="1"/>
</dbReference>
<protein>
    <submittedName>
        <fullName evidence="4">PhoH-like ATPase</fullName>
    </submittedName>
</protein>
<dbReference type="InterPro" id="IPR003714">
    <property type="entry name" value="PhoH"/>
</dbReference>
<dbReference type="GO" id="GO:0005829">
    <property type="term" value="C:cytosol"/>
    <property type="evidence" value="ECO:0007669"/>
    <property type="project" value="TreeGrafter"/>
</dbReference>
<dbReference type="SUPFAM" id="SSF52540">
    <property type="entry name" value="P-loop containing nucleoside triphosphate hydrolases"/>
    <property type="match status" value="1"/>
</dbReference>
<evidence type="ECO:0000259" key="3">
    <source>
        <dbReference type="SMART" id="SM00670"/>
    </source>
</evidence>
<accession>A0A938XQ92</accession>
<dbReference type="InterPro" id="IPR027417">
    <property type="entry name" value="P-loop_NTPase"/>
</dbReference>
<dbReference type="Proteomes" id="UP000774000">
    <property type="component" value="Unassembled WGS sequence"/>
</dbReference>
<gene>
    <name evidence="4" type="ORF">JOC47_000290</name>
</gene>
<dbReference type="SMART" id="SM00670">
    <property type="entry name" value="PINc"/>
    <property type="match status" value="1"/>
</dbReference>
<keyword evidence="5" id="KW-1185">Reference proteome</keyword>